<evidence type="ECO:0000259" key="7">
    <source>
        <dbReference type="Pfam" id="PF14322"/>
    </source>
</evidence>
<evidence type="ECO:0000256" key="4">
    <source>
        <dbReference type="ARBA" id="ARBA00023136"/>
    </source>
</evidence>
<dbReference type="InterPro" id="IPR033985">
    <property type="entry name" value="SusD-like_N"/>
</dbReference>
<dbReference type="Proteomes" id="UP000279089">
    <property type="component" value="Unassembled WGS sequence"/>
</dbReference>
<evidence type="ECO:0000256" key="2">
    <source>
        <dbReference type="ARBA" id="ARBA00006275"/>
    </source>
</evidence>
<dbReference type="Gene3D" id="1.25.40.390">
    <property type="match status" value="1"/>
</dbReference>
<feature type="domain" description="SusD-like N-terminal" evidence="7">
    <location>
        <begin position="24"/>
        <end position="237"/>
    </location>
</feature>
<evidence type="ECO:0000256" key="1">
    <source>
        <dbReference type="ARBA" id="ARBA00004442"/>
    </source>
</evidence>
<evidence type="ECO:0000313" key="8">
    <source>
        <dbReference type="EMBL" id="RPD41845.1"/>
    </source>
</evidence>
<dbReference type="Pfam" id="PF07980">
    <property type="entry name" value="SusD_RagB"/>
    <property type="match status" value="1"/>
</dbReference>
<dbReference type="InterPro" id="IPR012944">
    <property type="entry name" value="SusD_RagB_dom"/>
</dbReference>
<comment type="similarity">
    <text evidence="2">Belongs to the SusD family.</text>
</comment>
<keyword evidence="5" id="KW-0998">Cell outer membrane</keyword>
<accession>A0A3N4MER2</accession>
<name>A0A3N4MER2_9BACT</name>
<dbReference type="EMBL" id="RMBX01000003">
    <property type="protein sequence ID" value="RPD41845.1"/>
    <property type="molecule type" value="Genomic_DNA"/>
</dbReference>
<keyword evidence="4" id="KW-0472">Membrane</keyword>
<keyword evidence="3" id="KW-0732">Signal</keyword>
<dbReference type="PROSITE" id="PS51257">
    <property type="entry name" value="PROKAR_LIPOPROTEIN"/>
    <property type="match status" value="1"/>
</dbReference>
<dbReference type="GO" id="GO:0009279">
    <property type="term" value="C:cell outer membrane"/>
    <property type="evidence" value="ECO:0007669"/>
    <property type="project" value="UniProtKB-SubCell"/>
</dbReference>
<evidence type="ECO:0000259" key="6">
    <source>
        <dbReference type="Pfam" id="PF07980"/>
    </source>
</evidence>
<evidence type="ECO:0000256" key="3">
    <source>
        <dbReference type="ARBA" id="ARBA00022729"/>
    </source>
</evidence>
<dbReference type="AlphaFoldDB" id="A0A3N4MER2"/>
<protein>
    <submittedName>
        <fullName evidence="8">RagB/SusD family nutrient uptake outer membrane protein</fullName>
    </submittedName>
</protein>
<comment type="subcellular location">
    <subcellularLocation>
        <location evidence="1">Cell outer membrane</location>
    </subcellularLocation>
</comment>
<dbReference type="InterPro" id="IPR011990">
    <property type="entry name" value="TPR-like_helical_dom_sf"/>
</dbReference>
<dbReference type="CDD" id="cd08977">
    <property type="entry name" value="SusD"/>
    <property type="match status" value="1"/>
</dbReference>
<gene>
    <name evidence="8" type="ORF">EG028_06685</name>
</gene>
<dbReference type="SUPFAM" id="SSF48452">
    <property type="entry name" value="TPR-like"/>
    <property type="match status" value="1"/>
</dbReference>
<evidence type="ECO:0000313" key="9">
    <source>
        <dbReference type="Proteomes" id="UP000279089"/>
    </source>
</evidence>
<organism evidence="8 9">
    <name type="scientific">Chitinophaga barathri</name>
    <dbReference type="NCBI Taxonomy" id="1647451"/>
    <lineage>
        <taxon>Bacteria</taxon>
        <taxon>Pseudomonadati</taxon>
        <taxon>Bacteroidota</taxon>
        <taxon>Chitinophagia</taxon>
        <taxon>Chitinophagales</taxon>
        <taxon>Chitinophagaceae</taxon>
        <taxon>Chitinophaga</taxon>
    </lineage>
</organism>
<proteinExistence type="inferred from homology"/>
<evidence type="ECO:0000256" key="5">
    <source>
        <dbReference type="ARBA" id="ARBA00023237"/>
    </source>
</evidence>
<dbReference type="RefSeq" id="WP_120514782.1">
    <property type="nucleotide sequence ID" value="NZ_QXZY01000002.1"/>
</dbReference>
<dbReference type="Pfam" id="PF14322">
    <property type="entry name" value="SusD-like_3"/>
    <property type="match status" value="1"/>
</dbReference>
<keyword evidence="9" id="KW-1185">Reference proteome</keyword>
<reference evidence="9" key="1">
    <citation type="submission" date="2018-11" db="EMBL/GenBank/DDBJ databases">
        <title>Chitinophaga lutea sp.nov., isolate from arsenic contaminated soil.</title>
        <authorList>
            <person name="Zong Y."/>
        </authorList>
    </citation>
    <scope>NUCLEOTIDE SEQUENCE [LARGE SCALE GENOMIC DNA]</scope>
    <source>
        <strain evidence="9">YLT18</strain>
    </source>
</reference>
<sequence>MKSRNIYSLIIAVGIIMTACGKSFLDAPPQNVLPKEAYVNNLQACEQLMKSLYLSLSNAYGSYSEIYPELAADNIKPVTGATNFIQIYSWKQITNSSTENTVPQSVNLNGLSYAFYNLILSSNFLLERAPDFRHENSASTDNIMGVAYTMRAYAYFMLVNFFAQPYEYTSGAQHPGVVFIPGADWTKPEVGRATVNKIYQHITEDLQQALRLLPETSSNLMLLNKKVASALLSRVYLFQSDYEQSLRHAQLSIKNTPLLSISMGYPDEIFKKTDPNANESFFVLAPKSVSQIGNSTGGIFSNNYYQYRKHFIATADMASLLQVSNTDIRKNWVSQLSGNWEVLKFPSGVISDVNPSQAAYYKPLIRSSEMYLNAAEACFQLHKEDSALYYINQIVQRADPMATPLQVTGNDIFEAIQKERRKELAFEGLRLFDLLRWKQDIVRTDPLFPDAVRLSYPSDKAIAPLPQIDASRPGVVQNPGY</sequence>
<feature type="domain" description="RagB/SusD" evidence="6">
    <location>
        <begin position="343"/>
        <end position="445"/>
    </location>
</feature>
<comment type="caution">
    <text evidence="8">The sequence shown here is derived from an EMBL/GenBank/DDBJ whole genome shotgun (WGS) entry which is preliminary data.</text>
</comment>
<dbReference type="OrthoDB" id="1080118at2"/>